<dbReference type="OrthoDB" id="3515845at2"/>
<sequence>MAQYTYLVCLATSGLVVGELPLTDVKAERHMTGGAFSATLDLSSVLALPEFANLTDAARSDAAAPLLREWRELTTPAKYTVAIDRDGVCVGEWQIWKRTPSGNLDSFALIGAEMIRYADFRQVAAAKFAGVDQLAIARALAATAYGGGPGGVGAVALTIPAAPVSGQVRDRTYARADGTVGQRISELANVAGGFDYTIDTDWGAIGGRRSVVRTLTLAYPRAGIDQPLVLELGGQGASPGNIRAFAMDEDGTRLASRAYSLGAGEASDKVVGVATSTVLTDAGYPFLETAESRSSVNVQATINAHAAALLSISQSPELPPTVTIAATAQLERADGRVSTVDAEPSVGDFRIGDRVWIAIDPTPAFPDGFFTRVRILGWTIAPPAAGSELLALSITTYNDIPGA</sequence>
<protein>
    <submittedName>
        <fullName evidence="1">Uncharacterized protein</fullName>
    </submittedName>
</protein>
<name>A0A1H0PWN0_9ACTN</name>
<evidence type="ECO:0000313" key="1">
    <source>
        <dbReference type="EMBL" id="SDP08936.1"/>
    </source>
</evidence>
<organism evidence="1 2">
    <name type="scientific">Nakamurella panacisegetis</name>
    <dbReference type="NCBI Taxonomy" id="1090615"/>
    <lineage>
        <taxon>Bacteria</taxon>
        <taxon>Bacillati</taxon>
        <taxon>Actinomycetota</taxon>
        <taxon>Actinomycetes</taxon>
        <taxon>Nakamurellales</taxon>
        <taxon>Nakamurellaceae</taxon>
        <taxon>Nakamurella</taxon>
    </lineage>
</organism>
<dbReference type="STRING" id="1090615.SAMN04515671_2912"/>
<dbReference type="EMBL" id="LT629710">
    <property type="protein sequence ID" value="SDP08936.1"/>
    <property type="molecule type" value="Genomic_DNA"/>
</dbReference>
<keyword evidence="2" id="KW-1185">Reference proteome</keyword>
<accession>A0A1H0PWN0</accession>
<dbReference type="Proteomes" id="UP000198741">
    <property type="component" value="Chromosome I"/>
</dbReference>
<reference evidence="1 2" key="1">
    <citation type="submission" date="2016-10" db="EMBL/GenBank/DDBJ databases">
        <authorList>
            <person name="de Groot N.N."/>
        </authorList>
    </citation>
    <scope>NUCLEOTIDE SEQUENCE [LARGE SCALE GENOMIC DNA]</scope>
    <source>
        <strain evidence="2">P4-7,KCTC 19426,CECT 7604</strain>
    </source>
</reference>
<gene>
    <name evidence="1" type="ORF">SAMN04515671_2912</name>
</gene>
<dbReference type="RefSeq" id="WP_157695427.1">
    <property type="nucleotide sequence ID" value="NZ_LT629710.1"/>
</dbReference>
<proteinExistence type="predicted"/>
<dbReference type="AlphaFoldDB" id="A0A1H0PWN0"/>
<evidence type="ECO:0000313" key="2">
    <source>
        <dbReference type="Proteomes" id="UP000198741"/>
    </source>
</evidence>